<evidence type="ECO:0000313" key="6">
    <source>
        <dbReference type="Proteomes" id="UP000245884"/>
    </source>
</evidence>
<reference evidence="5 6" key="1">
    <citation type="journal article" date="2018" name="Mol. Biol. Evol.">
        <title>Broad Genomic Sampling Reveals a Smut Pathogenic Ancestry of the Fungal Clade Ustilaginomycotina.</title>
        <authorList>
            <person name="Kijpornyongpan T."/>
            <person name="Mondo S.J."/>
            <person name="Barry K."/>
            <person name="Sandor L."/>
            <person name="Lee J."/>
            <person name="Lipzen A."/>
            <person name="Pangilinan J."/>
            <person name="LaButti K."/>
            <person name="Hainaut M."/>
            <person name="Henrissat B."/>
            <person name="Grigoriev I.V."/>
            <person name="Spatafora J.W."/>
            <person name="Aime M.C."/>
        </authorList>
    </citation>
    <scope>NUCLEOTIDE SEQUENCE [LARGE SCALE GENOMIC DNA]</scope>
    <source>
        <strain evidence="5 6">MCA 5214</strain>
    </source>
</reference>
<dbReference type="PROSITE" id="PS51143">
    <property type="entry name" value="MT_A70"/>
    <property type="match status" value="1"/>
</dbReference>
<dbReference type="GeneID" id="37031429"/>
<feature type="compositionally biased region" description="Polar residues" evidence="4">
    <location>
        <begin position="469"/>
        <end position="479"/>
    </location>
</feature>
<dbReference type="InterPro" id="IPR007757">
    <property type="entry name" value="MT-A70-like"/>
</dbReference>
<dbReference type="GO" id="GO:0036396">
    <property type="term" value="C:RNA N6-methyladenosine methyltransferase complex"/>
    <property type="evidence" value="ECO:0007669"/>
    <property type="project" value="TreeGrafter"/>
</dbReference>
<dbReference type="PANTHER" id="PTHR13107:SF0">
    <property type="entry name" value="N6-ADENOSINE-METHYLTRANSFERASE NON-CATALYTIC SUBUNIT"/>
    <property type="match status" value="1"/>
</dbReference>
<evidence type="ECO:0000256" key="3">
    <source>
        <dbReference type="PROSITE-ProRule" id="PRU00489"/>
    </source>
</evidence>
<gene>
    <name evidence="5" type="ORF">BDZ90DRAFT_46051</name>
</gene>
<dbReference type="PROSITE" id="PS51592">
    <property type="entry name" value="SAM_MTA70L_2"/>
    <property type="match status" value="1"/>
</dbReference>
<dbReference type="GO" id="GO:0005634">
    <property type="term" value="C:nucleus"/>
    <property type="evidence" value="ECO:0007669"/>
    <property type="project" value="UniProtKB-SubCell"/>
</dbReference>
<evidence type="ECO:0000256" key="1">
    <source>
        <dbReference type="ARBA" id="ARBA00004123"/>
    </source>
</evidence>
<dbReference type="AlphaFoldDB" id="A0A316ULK0"/>
<protein>
    <submittedName>
        <fullName evidence="5">MT-A70-domain-containing protein</fullName>
    </submittedName>
</protein>
<dbReference type="RefSeq" id="XP_025360749.1">
    <property type="nucleotide sequence ID" value="XM_025509606.1"/>
</dbReference>
<dbReference type="Proteomes" id="UP000245884">
    <property type="component" value="Unassembled WGS sequence"/>
</dbReference>
<dbReference type="PANTHER" id="PTHR13107">
    <property type="entry name" value="N6-ADENOSINE-METHYLTRANSFERASE NON-CATALYTIC SUBUNIT"/>
    <property type="match status" value="1"/>
</dbReference>
<feature type="region of interest" description="Disordered" evidence="4">
    <location>
        <begin position="338"/>
        <end position="431"/>
    </location>
</feature>
<name>A0A316ULK0_9BASI</name>
<feature type="compositionally biased region" description="Gly residues" evidence="4">
    <location>
        <begin position="497"/>
        <end position="506"/>
    </location>
</feature>
<evidence type="ECO:0000256" key="2">
    <source>
        <dbReference type="ARBA" id="ARBA00023242"/>
    </source>
</evidence>
<accession>A0A316ULK0</accession>
<feature type="region of interest" description="Disordered" evidence="4">
    <location>
        <begin position="468"/>
        <end position="512"/>
    </location>
</feature>
<evidence type="ECO:0000256" key="4">
    <source>
        <dbReference type="SAM" id="MobiDB-lite"/>
    </source>
</evidence>
<sequence>MWFPDEQTLRPDQSWNYVRSGLTELPANAVRNRSLETRFAEYPRLRHLLDLKRDLINASAIPPTYLCADLRDTLGPPPPVKAAQSPSSPFHLATLMPVKYDVVLIDPPLNCYEWSSVPSSNNSESTKTWSWSQISELPISLLAAKESFVFLWVGPSSSDGLERGRETLARWGYRRCEVITWCLTSPEGQPAPRIAGKGGGVFATSAVHCLMGMRGTVRRSKDGNYVHCNVDTDVLFWDGSSSLPGGQGPIDLRLKPPELYNIIENFCQGTRRIELFGTNRNLRPGWLTVGHAAALGPDAPGWQGHGEEYEKTRYDARFKVDPVGCPLGERRNVVPFSEAVDSLRPKTPPGNPVREQHAQACPGGETEPGMAALSLSPAGPRRDEEHAHLPRGLGVGPRRNMQASPYGTGAPSSPDVPFSTASPHNSNSNNSSTAIPYPYVSTGTVISAGAHAHATTGLGAGGPVRVSVESGSETLSGPQRSAIGIGMGWRERQQQRGRGGGGGGGRGRGRAA</sequence>
<dbReference type="OrthoDB" id="14833at2759"/>
<comment type="subcellular location">
    <subcellularLocation>
        <location evidence="1">Nucleus</location>
    </subcellularLocation>
</comment>
<keyword evidence="6" id="KW-1185">Reference proteome</keyword>
<evidence type="ECO:0000313" key="5">
    <source>
        <dbReference type="EMBL" id="PWN26137.1"/>
    </source>
</evidence>
<dbReference type="EMBL" id="KZ819672">
    <property type="protein sequence ID" value="PWN26137.1"/>
    <property type="molecule type" value="Genomic_DNA"/>
</dbReference>
<dbReference type="Pfam" id="PF05063">
    <property type="entry name" value="MT-A70"/>
    <property type="match status" value="1"/>
</dbReference>
<proteinExistence type="inferred from homology"/>
<comment type="similarity">
    <text evidence="3">Belongs to the MT-A70-like family.</text>
</comment>
<dbReference type="InterPro" id="IPR045123">
    <property type="entry name" value="METTL14-like"/>
</dbReference>
<dbReference type="GO" id="GO:0003729">
    <property type="term" value="F:mRNA binding"/>
    <property type="evidence" value="ECO:0007669"/>
    <property type="project" value="TreeGrafter"/>
</dbReference>
<keyword evidence="2" id="KW-0539">Nucleus</keyword>
<organism evidence="5 6">
    <name type="scientific">Jaminaea rosea</name>
    <dbReference type="NCBI Taxonomy" id="1569628"/>
    <lineage>
        <taxon>Eukaryota</taxon>
        <taxon>Fungi</taxon>
        <taxon>Dikarya</taxon>
        <taxon>Basidiomycota</taxon>
        <taxon>Ustilaginomycotina</taxon>
        <taxon>Exobasidiomycetes</taxon>
        <taxon>Microstromatales</taxon>
        <taxon>Microstromatales incertae sedis</taxon>
        <taxon>Jaminaea</taxon>
    </lineage>
</organism>
<dbReference type="STRING" id="1569628.A0A316ULK0"/>